<reference evidence="3" key="2">
    <citation type="journal article" date="2021" name="Microbiome">
        <title>Successional dynamics and alternative stable states in a saline activated sludge microbial community over 9 years.</title>
        <authorList>
            <person name="Wang Y."/>
            <person name="Ye J."/>
            <person name="Ju F."/>
            <person name="Liu L."/>
            <person name="Boyd J.A."/>
            <person name="Deng Y."/>
            <person name="Parks D.H."/>
            <person name="Jiang X."/>
            <person name="Yin X."/>
            <person name="Woodcroft B.J."/>
            <person name="Tyson G.W."/>
            <person name="Hugenholtz P."/>
            <person name="Polz M.F."/>
            <person name="Zhang T."/>
        </authorList>
    </citation>
    <scope>NUCLEOTIDE SEQUENCE</scope>
    <source>
        <strain evidence="3">HKST-UBA01</strain>
    </source>
</reference>
<feature type="transmembrane region" description="Helical" evidence="1">
    <location>
        <begin position="47"/>
        <end position="67"/>
    </location>
</feature>
<name>A0A956M3L9_UNCEI</name>
<feature type="non-terminal residue" evidence="3">
    <location>
        <position position="110"/>
    </location>
</feature>
<dbReference type="EMBL" id="JAGQHR010000615">
    <property type="protein sequence ID" value="MCA9729231.1"/>
    <property type="molecule type" value="Genomic_DNA"/>
</dbReference>
<evidence type="ECO:0000313" key="3">
    <source>
        <dbReference type="EMBL" id="MCA9729231.1"/>
    </source>
</evidence>
<dbReference type="InterPro" id="IPR025196">
    <property type="entry name" value="DUF4126"/>
</dbReference>
<dbReference type="AlphaFoldDB" id="A0A956M3L9"/>
<keyword evidence="1" id="KW-1133">Transmembrane helix</keyword>
<evidence type="ECO:0000259" key="2">
    <source>
        <dbReference type="Pfam" id="PF13548"/>
    </source>
</evidence>
<protein>
    <submittedName>
        <fullName evidence="3">DUF4126 domain-containing protein</fullName>
    </submittedName>
</protein>
<keyword evidence="1" id="KW-0812">Transmembrane</keyword>
<proteinExistence type="predicted"/>
<keyword evidence="1" id="KW-0472">Membrane</keyword>
<sequence length="110" mass="11332">MTLEIFASILAGIALAAAAGLRAFLPLLLVNIGARLGWVHLNPEMSFLASDIALVALLVATILEISADKIPIVDHLLDVSATVLRPAAGILAGMAMVSDLPQPVTIALAL</sequence>
<dbReference type="Pfam" id="PF13548">
    <property type="entry name" value="DUF4126"/>
    <property type="match status" value="1"/>
</dbReference>
<feature type="domain" description="DUF4126" evidence="2">
    <location>
        <begin position="9"/>
        <end position="105"/>
    </location>
</feature>
<organism evidence="3 4">
    <name type="scientific">Eiseniibacteriota bacterium</name>
    <dbReference type="NCBI Taxonomy" id="2212470"/>
    <lineage>
        <taxon>Bacteria</taxon>
        <taxon>Candidatus Eiseniibacteriota</taxon>
    </lineage>
</organism>
<evidence type="ECO:0000313" key="4">
    <source>
        <dbReference type="Proteomes" id="UP000697710"/>
    </source>
</evidence>
<accession>A0A956M3L9</accession>
<gene>
    <name evidence="3" type="ORF">KC729_16205</name>
</gene>
<evidence type="ECO:0000256" key="1">
    <source>
        <dbReference type="SAM" id="Phobius"/>
    </source>
</evidence>
<dbReference type="Proteomes" id="UP000697710">
    <property type="component" value="Unassembled WGS sequence"/>
</dbReference>
<comment type="caution">
    <text evidence="3">The sequence shown here is derived from an EMBL/GenBank/DDBJ whole genome shotgun (WGS) entry which is preliminary data.</text>
</comment>
<reference evidence="3" key="1">
    <citation type="submission" date="2020-04" db="EMBL/GenBank/DDBJ databases">
        <authorList>
            <person name="Zhang T."/>
        </authorList>
    </citation>
    <scope>NUCLEOTIDE SEQUENCE</scope>
    <source>
        <strain evidence="3">HKST-UBA01</strain>
    </source>
</reference>